<dbReference type="SMART" id="SM00530">
    <property type="entry name" value="HTH_XRE"/>
    <property type="match status" value="1"/>
</dbReference>
<accession>A0A1G8H914</accession>
<dbReference type="InterPro" id="IPR001387">
    <property type="entry name" value="Cro/C1-type_HTH"/>
</dbReference>
<dbReference type="InterPro" id="IPR050807">
    <property type="entry name" value="TransReg_Diox_bact_type"/>
</dbReference>
<dbReference type="RefSeq" id="WP_091583658.1">
    <property type="nucleotide sequence ID" value="NZ_FNDU01000004.1"/>
</dbReference>
<keyword evidence="1" id="KW-0238">DNA-binding</keyword>
<dbReference type="Pfam" id="PF01381">
    <property type="entry name" value="HTH_3"/>
    <property type="match status" value="1"/>
</dbReference>
<proteinExistence type="predicted"/>
<dbReference type="SUPFAM" id="SSF47413">
    <property type="entry name" value="lambda repressor-like DNA-binding domains"/>
    <property type="match status" value="1"/>
</dbReference>
<organism evidence="4 5">
    <name type="scientific">Alteribacillus bidgolensis</name>
    <dbReference type="NCBI Taxonomy" id="930129"/>
    <lineage>
        <taxon>Bacteria</taxon>
        <taxon>Bacillati</taxon>
        <taxon>Bacillota</taxon>
        <taxon>Bacilli</taxon>
        <taxon>Bacillales</taxon>
        <taxon>Bacillaceae</taxon>
        <taxon>Alteribacillus</taxon>
    </lineage>
</organism>
<feature type="domain" description="HTH cro/C1-type" evidence="2">
    <location>
        <begin position="6"/>
        <end position="61"/>
    </location>
</feature>
<keyword evidence="5" id="KW-1185">Reference proteome</keyword>
<sequence length="109" mass="12663">MIGQRIVHYRMKNNMSILELAQKTGISTSHLKKIEEDKYSYPSVQKLEQIANVLNIPVQLLLGPQTSQEKETELDDVWIEVVKEAMESGVSKEQFKAFIENKKRERDDE</sequence>
<gene>
    <name evidence="4" type="ORF">SAMN05216352_104159</name>
</gene>
<evidence type="ECO:0000259" key="2">
    <source>
        <dbReference type="PROSITE" id="PS50943"/>
    </source>
</evidence>
<dbReference type="GO" id="GO:0003700">
    <property type="term" value="F:DNA-binding transcription factor activity"/>
    <property type="evidence" value="ECO:0007669"/>
    <property type="project" value="TreeGrafter"/>
</dbReference>
<evidence type="ECO:0000313" key="4">
    <source>
        <dbReference type="EMBL" id="SDI03103.1"/>
    </source>
</evidence>
<dbReference type="Pfam" id="PF08671">
    <property type="entry name" value="SinI"/>
    <property type="match status" value="1"/>
</dbReference>
<evidence type="ECO:0000259" key="3">
    <source>
        <dbReference type="PROSITE" id="PS51500"/>
    </source>
</evidence>
<dbReference type="Proteomes" id="UP000199017">
    <property type="component" value="Unassembled WGS sequence"/>
</dbReference>
<dbReference type="OrthoDB" id="2969786at2"/>
<dbReference type="PANTHER" id="PTHR46797:SF1">
    <property type="entry name" value="METHYLPHOSPHONATE SYNTHASE"/>
    <property type="match status" value="1"/>
</dbReference>
<dbReference type="AlphaFoldDB" id="A0A1G8H914"/>
<feature type="domain" description="Sin" evidence="3">
    <location>
        <begin position="65"/>
        <end position="103"/>
    </location>
</feature>
<dbReference type="PANTHER" id="PTHR46797">
    <property type="entry name" value="HTH-TYPE TRANSCRIPTIONAL REGULATOR"/>
    <property type="match status" value="1"/>
</dbReference>
<dbReference type="PROSITE" id="PS51500">
    <property type="entry name" value="SIN"/>
    <property type="match status" value="1"/>
</dbReference>
<dbReference type="InterPro" id="IPR010981">
    <property type="entry name" value="SinR/SinI_dimer_dom"/>
</dbReference>
<name>A0A1G8H914_9BACI</name>
<dbReference type="STRING" id="930129.SAMN05216352_104159"/>
<dbReference type="Gene3D" id="1.10.260.40">
    <property type="entry name" value="lambda repressor-like DNA-binding domains"/>
    <property type="match status" value="1"/>
</dbReference>
<dbReference type="SUPFAM" id="SSF47406">
    <property type="entry name" value="SinR repressor dimerisation domain-like"/>
    <property type="match status" value="1"/>
</dbReference>
<dbReference type="GO" id="GO:0046983">
    <property type="term" value="F:protein dimerization activity"/>
    <property type="evidence" value="ECO:0007669"/>
    <property type="project" value="InterPro"/>
</dbReference>
<evidence type="ECO:0000313" key="5">
    <source>
        <dbReference type="Proteomes" id="UP000199017"/>
    </source>
</evidence>
<evidence type="ECO:0000256" key="1">
    <source>
        <dbReference type="ARBA" id="ARBA00023125"/>
    </source>
</evidence>
<dbReference type="GO" id="GO:0005829">
    <property type="term" value="C:cytosol"/>
    <property type="evidence" value="ECO:0007669"/>
    <property type="project" value="TreeGrafter"/>
</dbReference>
<dbReference type="InterPro" id="IPR010982">
    <property type="entry name" value="Lambda_DNA-bd_dom_sf"/>
</dbReference>
<dbReference type="GO" id="GO:0003677">
    <property type="term" value="F:DNA binding"/>
    <property type="evidence" value="ECO:0007669"/>
    <property type="project" value="UniProtKB-KW"/>
</dbReference>
<dbReference type="PROSITE" id="PS50943">
    <property type="entry name" value="HTH_CROC1"/>
    <property type="match status" value="1"/>
</dbReference>
<dbReference type="InterPro" id="IPR036281">
    <property type="entry name" value="SinR/SinI_dimer_dom_sf"/>
</dbReference>
<dbReference type="EMBL" id="FNDU01000004">
    <property type="protein sequence ID" value="SDI03103.1"/>
    <property type="molecule type" value="Genomic_DNA"/>
</dbReference>
<protein>
    <submittedName>
        <fullName evidence="4">XRE family transcriptional regulator, master regulator for biofilm formation</fullName>
    </submittedName>
</protein>
<dbReference type="CDD" id="cd00093">
    <property type="entry name" value="HTH_XRE"/>
    <property type="match status" value="1"/>
</dbReference>
<reference evidence="4 5" key="1">
    <citation type="submission" date="2016-10" db="EMBL/GenBank/DDBJ databases">
        <authorList>
            <person name="de Groot N.N."/>
        </authorList>
    </citation>
    <scope>NUCLEOTIDE SEQUENCE [LARGE SCALE GENOMIC DNA]</scope>
    <source>
        <strain evidence="5">P4B,CCM 7963,CECT 7998,DSM 25260,IBRC-M 10614,KCTC 13821</strain>
    </source>
</reference>